<gene>
    <name evidence="2" type="ORF">Sango_0373800</name>
</gene>
<sequence length="84" mass="9333">MATETASHEVSLNCHQNEAPESSQNSGERTESCLGKALALRAVYGPSHRQRRGRRVRNNDAKKLPSRLSKVSIADEPENEQSIF</sequence>
<evidence type="ECO:0000256" key="1">
    <source>
        <dbReference type="SAM" id="MobiDB-lite"/>
    </source>
</evidence>
<accession>A0AAE2C3S5</accession>
<evidence type="ECO:0000313" key="3">
    <source>
        <dbReference type="Proteomes" id="UP001289374"/>
    </source>
</evidence>
<feature type="compositionally biased region" description="Acidic residues" evidence="1">
    <location>
        <begin position="75"/>
        <end position="84"/>
    </location>
</feature>
<feature type="compositionally biased region" description="Polar residues" evidence="1">
    <location>
        <begin position="1"/>
        <end position="27"/>
    </location>
</feature>
<evidence type="ECO:0000313" key="2">
    <source>
        <dbReference type="EMBL" id="KAK4407928.1"/>
    </source>
</evidence>
<comment type="caution">
    <text evidence="2">The sequence shown here is derived from an EMBL/GenBank/DDBJ whole genome shotgun (WGS) entry which is preliminary data.</text>
</comment>
<reference evidence="2" key="2">
    <citation type="journal article" date="2024" name="Plant">
        <title>Genomic evolution and insights into agronomic trait innovations of Sesamum species.</title>
        <authorList>
            <person name="Miao H."/>
            <person name="Wang L."/>
            <person name="Qu L."/>
            <person name="Liu H."/>
            <person name="Sun Y."/>
            <person name="Le M."/>
            <person name="Wang Q."/>
            <person name="Wei S."/>
            <person name="Zheng Y."/>
            <person name="Lin W."/>
            <person name="Duan Y."/>
            <person name="Cao H."/>
            <person name="Xiong S."/>
            <person name="Wang X."/>
            <person name="Wei L."/>
            <person name="Li C."/>
            <person name="Ma Q."/>
            <person name="Ju M."/>
            <person name="Zhao R."/>
            <person name="Li G."/>
            <person name="Mu C."/>
            <person name="Tian Q."/>
            <person name="Mei H."/>
            <person name="Zhang T."/>
            <person name="Gao T."/>
            <person name="Zhang H."/>
        </authorList>
    </citation>
    <scope>NUCLEOTIDE SEQUENCE</scope>
    <source>
        <strain evidence="2">K16</strain>
    </source>
</reference>
<protein>
    <submittedName>
        <fullName evidence="2">Uncharacterized protein</fullName>
    </submittedName>
</protein>
<dbReference type="Proteomes" id="UP001289374">
    <property type="component" value="Unassembled WGS sequence"/>
</dbReference>
<dbReference type="EMBL" id="JACGWL010000002">
    <property type="protein sequence ID" value="KAK4407928.1"/>
    <property type="molecule type" value="Genomic_DNA"/>
</dbReference>
<proteinExistence type="predicted"/>
<reference evidence="2" key="1">
    <citation type="submission" date="2020-06" db="EMBL/GenBank/DDBJ databases">
        <authorList>
            <person name="Li T."/>
            <person name="Hu X."/>
            <person name="Zhang T."/>
            <person name="Song X."/>
            <person name="Zhang H."/>
            <person name="Dai N."/>
            <person name="Sheng W."/>
            <person name="Hou X."/>
            <person name="Wei L."/>
        </authorList>
    </citation>
    <scope>NUCLEOTIDE SEQUENCE</scope>
    <source>
        <strain evidence="2">K16</strain>
        <tissue evidence="2">Leaf</tissue>
    </source>
</reference>
<organism evidence="2 3">
    <name type="scientific">Sesamum angolense</name>
    <dbReference type="NCBI Taxonomy" id="2727404"/>
    <lineage>
        <taxon>Eukaryota</taxon>
        <taxon>Viridiplantae</taxon>
        <taxon>Streptophyta</taxon>
        <taxon>Embryophyta</taxon>
        <taxon>Tracheophyta</taxon>
        <taxon>Spermatophyta</taxon>
        <taxon>Magnoliopsida</taxon>
        <taxon>eudicotyledons</taxon>
        <taxon>Gunneridae</taxon>
        <taxon>Pentapetalae</taxon>
        <taxon>asterids</taxon>
        <taxon>lamiids</taxon>
        <taxon>Lamiales</taxon>
        <taxon>Pedaliaceae</taxon>
        <taxon>Sesamum</taxon>
    </lineage>
</organism>
<dbReference type="AlphaFoldDB" id="A0AAE2C3S5"/>
<keyword evidence="3" id="KW-1185">Reference proteome</keyword>
<feature type="region of interest" description="Disordered" evidence="1">
    <location>
        <begin position="1"/>
        <end position="32"/>
    </location>
</feature>
<feature type="region of interest" description="Disordered" evidence="1">
    <location>
        <begin position="44"/>
        <end position="84"/>
    </location>
</feature>
<name>A0AAE2C3S5_9LAMI</name>